<evidence type="ECO:0000313" key="13">
    <source>
        <dbReference type="EMBL" id="OYR88838.1"/>
    </source>
</evidence>
<dbReference type="InterPro" id="IPR051125">
    <property type="entry name" value="ABC-4/HrtB_transporter"/>
</dbReference>
<evidence type="ECO:0000256" key="11">
    <source>
        <dbReference type="SAM" id="Phobius"/>
    </source>
</evidence>
<reference evidence="15 16" key="3">
    <citation type="submission" date="2017-09" db="EMBL/GenBank/DDBJ databases">
        <title>Tripartite evolution among Lactobacillus johnsonii, Lactobacillus taiwanensis, Lactobacillus reuteri and their rodent host.</title>
        <authorList>
            <person name="Wang T."/>
            <person name="Knowles S."/>
            <person name="Cheng C."/>
        </authorList>
    </citation>
    <scope>NUCLEOTIDE SEQUENCE [LARGE SCALE GENOMIC DNA]</scope>
    <source>
        <strain evidence="14 15">609q</strain>
        <strain evidence="13 16">609u</strain>
    </source>
</reference>
<keyword evidence="7 11" id="KW-0812">Transmembrane</keyword>
<evidence type="ECO:0000256" key="8">
    <source>
        <dbReference type="ARBA" id="ARBA00022989"/>
    </source>
</evidence>
<comment type="subunit">
    <text evidence="3">The complex is composed of two ATP-binding proteins (HrtA), two transmembrane proteins (HrtB) and a solute-binding protein.</text>
</comment>
<dbReference type="EMBL" id="NGNX01000002">
    <property type="protein sequence ID" value="OYR93376.1"/>
    <property type="molecule type" value="Genomic_DNA"/>
</dbReference>
<evidence type="ECO:0000256" key="1">
    <source>
        <dbReference type="ARBA" id="ARBA00004651"/>
    </source>
</evidence>
<proteinExistence type="inferred from homology"/>
<dbReference type="Pfam" id="PF02687">
    <property type="entry name" value="FtsX"/>
    <property type="match status" value="1"/>
</dbReference>
<gene>
    <name evidence="13" type="ORF">CBF53_01450</name>
    <name evidence="14" type="ORF">CBF70_00720</name>
</gene>
<keyword evidence="16" id="KW-1185">Reference proteome</keyword>
<keyword evidence="6" id="KW-1003">Cell membrane</keyword>
<dbReference type="AlphaFoldDB" id="A0A256LK00"/>
<dbReference type="InterPro" id="IPR003838">
    <property type="entry name" value="ABC3_permease_C"/>
</dbReference>
<feature type="transmembrane region" description="Helical" evidence="11">
    <location>
        <begin position="314"/>
        <end position="338"/>
    </location>
</feature>
<evidence type="ECO:0000256" key="7">
    <source>
        <dbReference type="ARBA" id="ARBA00022692"/>
    </source>
</evidence>
<comment type="similarity">
    <text evidence="2">Belongs to the ABC-4 integral membrane protein family. HrtB subfamily.</text>
</comment>
<comment type="caution">
    <text evidence="14">The sequence shown here is derived from an EMBL/GenBank/DDBJ whole genome shotgun (WGS) entry which is preliminary data.</text>
</comment>
<dbReference type="Proteomes" id="UP000216316">
    <property type="component" value="Unassembled WGS sequence"/>
</dbReference>
<evidence type="ECO:0000256" key="2">
    <source>
        <dbReference type="ARBA" id="ARBA00008697"/>
    </source>
</evidence>
<feature type="transmembrane region" description="Helical" evidence="11">
    <location>
        <begin position="276"/>
        <end position="302"/>
    </location>
</feature>
<evidence type="ECO:0000256" key="10">
    <source>
        <dbReference type="ARBA" id="ARBA00024973"/>
    </source>
</evidence>
<evidence type="ECO:0000256" key="9">
    <source>
        <dbReference type="ARBA" id="ARBA00023136"/>
    </source>
</evidence>
<accession>A0A256LK00</accession>
<evidence type="ECO:0000256" key="6">
    <source>
        <dbReference type="ARBA" id="ARBA00022475"/>
    </source>
</evidence>
<feature type="transmembrane region" description="Helical" evidence="11">
    <location>
        <begin position="15"/>
        <end position="39"/>
    </location>
</feature>
<keyword evidence="5" id="KW-0813">Transport</keyword>
<feature type="transmembrane region" description="Helical" evidence="11">
    <location>
        <begin position="235"/>
        <end position="255"/>
    </location>
</feature>
<feature type="domain" description="ABC3 transporter permease C-terminal" evidence="12">
    <location>
        <begin position="236"/>
        <end position="346"/>
    </location>
</feature>
<dbReference type="RefSeq" id="WP_094496941.1">
    <property type="nucleotide sequence ID" value="NZ_JANKAW010000008.1"/>
</dbReference>
<comment type="function">
    <text evidence="10">Part of the ABC transporter complex hrt involved in hemin import. Responsible for the translocation of the substrate across the membrane.</text>
</comment>
<evidence type="ECO:0000256" key="3">
    <source>
        <dbReference type="ARBA" id="ARBA00011131"/>
    </source>
</evidence>
<dbReference type="GO" id="GO:0005886">
    <property type="term" value="C:plasma membrane"/>
    <property type="evidence" value="ECO:0007669"/>
    <property type="project" value="UniProtKB-SubCell"/>
</dbReference>
<reference evidence="14 15" key="1">
    <citation type="submission" date="2017-04" db="EMBL/GenBank/DDBJ databases">
        <authorList>
            <person name="Afonso C.L."/>
            <person name="Miller P.J."/>
            <person name="Scott M.A."/>
            <person name="Spackman E."/>
            <person name="Goraichik I."/>
            <person name="Dimitrov K.M."/>
            <person name="Suarez D.L."/>
            <person name="Swayne D.E."/>
        </authorList>
    </citation>
    <scope>NUCLEOTIDE SEQUENCE [LARGE SCALE GENOMIC DNA]</scope>
    <source>
        <strain evidence="14 15">609q</strain>
    </source>
</reference>
<evidence type="ECO:0000256" key="5">
    <source>
        <dbReference type="ARBA" id="ARBA00022448"/>
    </source>
</evidence>
<protein>
    <recommendedName>
        <fullName evidence="4">Putative hemin transport system permease protein HrtB</fullName>
    </recommendedName>
</protein>
<evidence type="ECO:0000259" key="12">
    <source>
        <dbReference type="Pfam" id="PF02687"/>
    </source>
</evidence>
<evidence type="ECO:0000313" key="15">
    <source>
        <dbReference type="Proteomes" id="UP000215828"/>
    </source>
</evidence>
<name>A0A256LK00_9LACO</name>
<evidence type="ECO:0000313" key="16">
    <source>
        <dbReference type="Proteomes" id="UP000216316"/>
    </source>
</evidence>
<dbReference type="PANTHER" id="PTHR43738:SF1">
    <property type="entry name" value="HEMIN TRANSPORT SYSTEM PERMEASE PROTEIN HRTB-RELATED"/>
    <property type="match status" value="1"/>
</dbReference>
<keyword evidence="8 11" id="KW-1133">Transmembrane helix</keyword>
<dbReference type="EMBL" id="NGNV01000004">
    <property type="protein sequence ID" value="OYR88838.1"/>
    <property type="molecule type" value="Genomic_DNA"/>
</dbReference>
<keyword evidence="9 11" id="KW-0472">Membrane</keyword>
<comment type="subcellular location">
    <subcellularLocation>
        <location evidence="1">Cell membrane</location>
        <topology evidence="1">Multi-pass membrane protein</topology>
    </subcellularLocation>
</comment>
<dbReference type="PANTHER" id="PTHR43738">
    <property type="entry name" value="ABC TRANSPORTER, MEMBRANE PROTEIN"/>
    <property type="match status" value="1"/>
</dbReference>
<reference evidence="13 16" key="2">
    <citation type="submission" date="2017-05" db="EMBL/GenBank/DDBJ databases">
        <authorList>
            <person name="Lin X.B."/>
            <person name="Stothard P."/>
            <person name="Tasseva G."/>
            <person name="Walter J."/>
        </authorList>
    </citation>
    <scope>NUCLEOTIDE SEQUENCE [LARGE SCALE GENOMIC DNA]</scope>
    <source>
        <strain evidence="13 16">609u</strain>
    </source>
</reference>
<dbReference type="Proteomes" id="UP000215828">
    <property type="component" value="Unassembled WGS sequence"/>
</dbReference>
<sequence>MFLALKEIKYEKFRYGLITLMIFLIAYLIFMLSSLSVGLASENTQAVNSWQTQAVVLNDNSNVSLSQSLLTKEDLKDFKKTKNDSYVGIVPIVMKEKKHQTISAQFIGLNKDEYIYKDLEVVSGRKAKHNDEIAVDQILWSRGYRLGDKVTLNGSNQKYKIVGFLKNAKINIAPIAYGTMAAWKKLRPMALNVEASGIISKKNLDFKAKNVRSYDKQTFVNKLPGYTAQNSTFELMIGFLFVISLIVIAVFLYILTIQKMPNYAVLRAQGIPSKTLIGATLSQSLILVIIGTVLAYLLMLLTVSVMPATVPIDFAPWIMISTFAGMILMGAIGGLIPIRSILKVDPSKAV</sequence>
<evidence type="ECO:0000313" key="14">
    <source>
        <dbReference type="EMBL" id="OYR93376.1"/>
    </source>
</evidence>
<evidence type="ECO:0000256" key="4">
    <source>
        <dbReference type="ARBA" id="ARBA00016962"/>
    </source>
</evidence>
<organism evidence="14 15">
    <name type="scientific">Lactobacillus taiwanensis</name>
    <dbReference type="NCBI Taxonomy" id="508451"/>
    <lineage>
        <taxon>Bacteria</taxon>
        <taxon>Bacillati</taxon>
        <taxon>Bacillota</taxon>
        <taxon>Bacilli</taxon>
        <taxon>Lactobacillales</taxon>
        <taxon>Lactobacillaceae</taxon>
        <taxon>Lactobacillus</taxon>
    </lineage>
</organism>